<feature type="transmembrane region" description="Helical" evidence="14">
    <location>
        <begin position="232"/>
        <end position="253"/>
    </location>
</feature>
<evidence type="ECO:0000256" key="10">
    <source>
        <dbReference type="ARBA" id="ARBA00023136"/>
    </source>
</evidence>
<keyword evidence="3" id="KW-0813">Transport</keyword>
<feature type="domain" description="Major facilitator superfamily (MFS) profile" evidence="15">
    <location>
        <begin position="57"/>
        <end position="486"/>
    </location>
</feature>
<evidence type="ECO:0000256" key="7">
    <source>
        <dbReference type="ARBA" id="ARBA00022989"/>
    </source>
</evidence>
<feature type="transmembrane region" description="Helical" evidence="14">
    <location>
        <begin position="202"/>
        <end position="220"/>
    </location>
</feature>
<keyword evidence="9" id="KW-0406">Ion transport</keyword>
<comment type="catalytic activity">
    <reaction evidence="13">
        <text>3 Na(+)(out) + phosphate(out) = 3 Na(+)(in) + phosphate(in)</text>
        <dbReference type="Rhea" id="RHEA:71255"/>
        <dbReference type="ChEBI" id="CHEBI:29101"/>
        <dbReference type="ChEBI" id="CHEBI:43474"/>
    </reaction>
</comment>
<evidence type="ECO:0000256" key="8">
    <source>
        <dbReference type="ARBA" id="ARBA00023053"/>
    </source>
</evidence>
<evidence type="ECO:0000313" key="16">
    <source>
        <dbReference type="EMBL" id="KAL2791400.1"/>
    </source>
</evidence>
<comment type="caution">
    <text evidence="16">The sequence shown here is derived from an EMBL/GenBank/DDBJ whole genome shotgun (WGS) entry which is preliminary data.</text>
</comment>
<evidence type="ECO:0000259" key="15">
    <source>
        <dbReference type="PROSITE" id="PS50850"/>
    </source>
</evidence>
<dbReference type="InterPro" id="IPR020846">
    <property type="entry name" value="MFS_dom"/>
</dbReference>
<dbReference type="GO" id="GO:0005436">
    <property type="term" value="F:sodium:phosphate symporter activity"/>
    <property type="evidence" value="ECO:0007669"/>
    <property type="project" value="UniProtKB-ARBA"/>
</dbReference>
<comment type="similarity">
    <text evidence="2">Belongs to the major facilitator superfamily. Sodium/anion cotransporter family.</text>
</comment>
<keyword evidence="5 14" id="KW-0812">Transmembrane</keyword>
<dbReference type="InterPro" id="IPR011701">
    <property type="entry name" value="MFS"/>
</dbReference>
<feature type="transmembrane region" description="Helical" evidence="14">
    <location>
        <begin position="142"/>
        <end position="161"/>
    </location>
</feature>
<comment type="subcellular location">
    <subcellularLocation>
        <location evidence="1">Apical cell membrane</location>
        <topology evidence="1">Multi-pass membrane protein</topology>
    </subcellularLocation>
</comment>
<feature type="transmembrane region" description="Helical" evidence="14">
    <location>
        <begin position="464"/>
        <end position="481"/>
    </location>
</feature>
<evidence type="ECO:0000256" key="1">
    <source>
        <dbReference type="ARBA" id="ARBA00004424"/>
    </source>
</evidence>
<dbReference type="FunFam" id="1.20.1250.20:FF:000060">
    <property type="entry name" value="Solute carrier family 17 member 3"/>
    <property type="match status" value="1"/>
</dbReference>
<protein>
    <submittedName>
        <fullName evidence="16">Sodium-dependent phosphate transport protein 4 isoform a</fullName>
    </submittedName>
</protein>
<dbReference type="InterPro" id="IPR036259">
    <property type="entry name" value="MFS_trans_sf"/>
</dbReference>
<keyword evidence="4" id="KW-1003">Cell membrane</keyword>
<feature type="transmembrane region" description="Helical" evidence="14">
    <location>
        <begin position="114"/>
        <end position="135"/>
    </location>
</feature>
<accession>A0ABD2EZ69</accession>
<dbReference type="Proteomes" id="UP001610411">
    <property type="component" value="Unassembled WGS sequence"/>
</dbReference>
<dbReference type="InterPro" id="IPR050382">
    <property type="entry name" value="MFS_Na/Anion_cotransporter"/>
</dbReference>
<keyword evidence="10 14" id="KW-0472">Membrane</keyword>
<feature type="transmembrane region" description="Helical" evidence="14">
    <location>
        <begin position="39"/>
        <end position="61"/>
    </location>
</feature>
<dbReference type="PANTHER" id="PTHR11662:SF134">
    <property type="entry name" value="SODIUM-DEPENDENT PHOSPHATE TRANSPORT PROTEIN 4"/>
    <property type="match status" value="1"/>
</dbReference>
<feature type="transmembrane region" description="Helical" evidence="14">
    <location>
        <begin position="370"/>
        <end position="389"/>
    </location>
</feature>
<evidence type="ECO:0000256" key="9">
    <source>
        <dbReference type="ARBA" id="ARBA00023065"/>
    </source>
</evidence>
<organism evidence="16 17">
    <name type="scientific">Daubentonia madagascariensis</name>
    <name type="common">Aye-aye</name>
    <name type="synonym">Sciurus madagascariensis</name>
    <dbReference type="NCBI Taxonomy" id="31869"/>
    <lineage>
        <taxon>Eukaryota</taxon>
        <taxon>Metazoa</taxon>
        <taxon>Chordata</taxon>
        <taxon>Craniata</taxon>
        <taxon>Vertebrata</taxon>
        <taxon>Euteleostomi</taxon>
        <taxon>Mammalia</taxon>
        <taxon>Eutheria</taxon>
        <taxon>Euarchontoglires</taxon>
        <taxon>Primates</taxon>
        <taxon>Strepsirrhini</taxon>
        <taxon>Chiromyiformes</taxon>
        <taxon>Daubentoniidae</taxon>
        <taxon>Daubentonia</taxon>
    </lineage>
</organism>
<feature type="transmembrane region" description="Helical" evidence="14">
    <location>
        <begin position="294"/>
        <end position="317"/>
    </location>
</feature>
<keyword evidence="6" id="KW-0769">Symport</keyword>
<evidence type="ECO:0000256" key="12">
    <source>
        <dbReference type="ARBA" id="ARBA00023201"/>
    </source>
</evidence>
<keyword evidence="8" id="KW-0915">Sodium</keyword>
<dbReference type="PROSITE" id="PS50850">
    <property type="entry name" value="MFS"/>
    <property type="match status" value="1"/>
</dbReference>
<evidence type="ECO:0000256" key="2">
    <source>
        <dbReference type="ARBA" id="ARBA00008586"/>
    </source>
</evidence>
<evidence type="ECO:0000256" key="3">
    <source>
        <dbReference type="ARBA" id="ARBA00022448"/>
    </source>
</evidence>
<dbReference type="AlphaFoldDB" id="A0ABD2EZ69"/>
<dbReference type="GO" id="GO:0016324">
    <property type="term" value="C:apical plasma membrane"/>
    <property type="evidence" value="ECO:0007669"/>
    <property type="project" value="UniProtKB-SubCell"/>
</dbReference>
<evidence type="ECO:0000256" key="5">
    <source>
        <dbReference type="ARBA" id="ARBA00022692"/>
    </source>
</evidence>
<gene>
    <name evidence="16" type="ORF">WCI35_006677</name>
</gene>
<keyword evidence="17" id="KW-1185">Reference proteome</keyword>
<evidence type="ECO:0000313" key="17">
    <source>
        <dbReference type="Proteomes" id="UP001610411"/>
    </source>
</evidence>
<dbReference type="Pfam" id="PF07690">
    <property type="entry name" value="MFS_1"/>
    <property type="match status" value="1"/>
</dbReference>
<evidence type="ECO:0000256" key="6">
    <source>
        <dbReference type="ARBA" id="ARBA00022847"/>
    </source>
</evidence>
<evidence type="ECO:0000256" key="13">
    <source>
        <dbReference type="ARBA" id="ARBA00035839"/>
    </source>
</evidence>
<dbReference type="EMBL" id="JBFSEQ010000002">
    <property type="protein sequence ID" value="KAL2791400.1"/>
    <property type="molecule type" value="Genomic_DNA"/>
</dbReference>
<dbReference type="PANTHER" id="PTHR11662">
    <property type="entry name" value="SOLUTE CARRIER FAMILY 17"/>
    <property type="match status" value="1"/>
</dbReference>
<proteinExistence type="inferred from homology"/>
<keyword evidence="11" id="KW-0325">Glycoprotein</keyword>
<dbReference type="Gene3D" id="1.20.1250.20">
    <property type="entry name" value="MFS general substrate transporter like domains"/>
    <property type="match status" value="2"/>
</dbReference>
<feature type="transmembrane region" description="Helical" evidence="14">
    <location>
        <begin position="395"/>
        <end position="416"/>
    </location>
</feature>
<feature type="transmembrane region" description="Helical" evidence="14">
    <location>
        <begin position="337"/>
        <end position="358"/>
    </location>
</feature>
<evidence type="ECO:0000256" key="11">
    <source>
        <dbReference type="ARBA" id="ARBA00023180"/>
    </source>
</evidence>
<evidence type="ECO:0000256" key="14">
    <source>
        <dbReference type="SAM" id="Phobius"/>
    </source>
</evidence>
<dbReference type="SUPFAM" id="SSF103473">
    <property type="entry name" value="MFS general substrate transporter"/>
    <property type="match status" value="1"/>
</dbReference>
<name>A0ABD2EZ69_DAUMA</name>
<reference evidence="16 17" key="1">
    <citation type="journal article" date="2024" name="G3 (Bethesda)">
        <title>A hybrid genome assembly of the endangered aye-aye (Daubentonia madagascariensis).</title>
        <authorList>
            <person name="Versoza C.J."/>
            <person name="Pfeifer S.P."/>
        </authorList>
    </citation>
    <scope>NUCLEOTIDE SEQUENCE [LARGE SCALE GENOMIC DNA]</scope>
    <source>
        <strain evidence="16">6821</strain>
    </source>
</reference>
<dbReference type="CDD" id="cd17318">
    <property type="entry name" value="MFS_SLC17"/>
    <property type="match status" value="1"/>
</dbReference>
<dbReference type="FunFam" id="1.20.1250.20:FF:000003">
    <property type="entry name" value="Solute carrier family 17 member 3"/>
    <property type="match status" value="1"/>
</dbReference>
<evidence type="ECO:0000256" key="4">
    <source>
        <dbReference type="ARBA" id="ARBA00022475"/>
    </source>
</evidence>
<keyword evidence="12" id="KW-0739">Sodium transport</keyword>
<sequence>MATMTELSSTGGESKYSQDVKVDEKLIPRKVPGLCSTRYGLALIVHFCNLSLITQSIIMYITMVAMVNSTDHQSQLNSSTEGLPVDSFGGPNNTPKSLPAVAPSYDWGPQIQGVIFSSINYGTMLTPALSGYVAGRVGTKRVFGFSLFVSSFLTLCTPLAADFGLTSLIVTRIVQGLSQGSGLGGQFALWEKWGPPHERSRLCSIALSGMPLGAFTALLMGGFCSQALGWPFAFYVFGGIGCVFCLLWFVLVYDDPVSHPWISNSEKEYIISSLDQQVSSSKQSLPIKAILRSLPFWSICICSVSHHWLLNILIVYTPTYISSVYNVNIRDNGILSAFPFLGACVTGILGGYLADFLLTKNFRLITVRKIATVLGNLPASAFVVAVPYFNSNYITTITLLTISCILSQLCQAGIYINALDIAPRHSSFLTGVSRQFSHISSVLVPNVTGFLLSQDPEFGWKNAFFLMFAINLSGLIFYIIFGEADIQDWAKESKLTRL</sequence>
<keyword evidence="7 14" id="KW-1133">Transmembrane helix</keyword>